<organism evidence="1 2">
    <name type="scientific">Phanerochaete sordida</name>
    <dbReference type="NCBI Taxonomy" id="48140"/>
    <lineage>
        <taxon>Eukaryota</taxon>
        <taxon>Fungi</taxon>
        <taxon>Dikarya</taxon>
        <taxon>Basidiomycota</taxon>
        <taxon>Agaricomycotina</taxon>
        <taxon>Agaricomycetes</taxon>
        <taxon>Polyporales</taxon>
        <taxon>Phanerochaetaceae</taxon>
        <taxon>Phanerochaete</taxon>
    </lineage>
</organism>
<evidence type="ECO:0000313" key="1">
    <source>
        <dbReference type="EMBL" id="GJE91240.1"/>
    </source>
</evidence>
<reference evidence="1 2" key="1">
    <citation type="submission" date="2021-08" db="EMBL/GenBank/DDBJ databases">
        <title>Draft Genome Sequence of Phanerochaete sordida strain YK-624.</title>
        <authorList>
            <person name="Mori T."/>
            <person name="Dohra H."/>
            <person name="Suzuki T."/>
            <person name="Kawagishi H."/>
            <person name="Hirai H."/>
        </authorList>
    </citation>
    <scope>NUCLEOTIDE SEQUENCE [LARGE SCALE GENOMIC DNA]</scope>
    <source>
        <strain evidence="1 2">YK-624</strain>
    </source>
</reference>
<dbReference type="Proteomes" id="UP000703269">
    <property type="component" value="Unassembled WGS sequence"/>
</dbReference>
<proteinExistence type="predicted"/>
<gene>
    <name evidence="1" type="ORF">PsYK624_073890</name>
</gene>
<dbReference type="OrthoDB" id="3159295at2759"/>
<sequence length="339" mass="37085">MAPLLLARLRAAPSTNSPKSESRFAKPNLKKSLPYLPIEILDYIVAFMLLDHPFFPTIENFSLASRQFRLIAFRQYFSLLVVRSKAHWATLCQILGVRSWARTLDAVSTALYANTSHLASFTHLHTLTIDFYAEGPRTHHTSAARLLAHAPASLTHLELRLLPSLTPPLLALAAAHCPHLRTLVLRVADRLAPDCCWNCYDDAGSAALHSPVPNEFCSAEHLAHAFGAALAPLHVLRHLELGVHLSPLPLFHAHLAHAGDFRFPPPPGAPPPFGPDACAACAPLAGPVRDAEVRAAAVLAAYLPSVEGVTWATWFAKRGREGDDVVRGTTRIRIVRDEE</sequence>
<keyword evidence="2" id="KW-1185">Reference proteome</keyword>
<name>A0A9P3LDG9_9APHY</name>
<accession>A0A9P3LDG9</accession>
<evidence type="ECO:0008006" key="3">
    <source>
        <dbReference type="Google" id="ProtNLM"/>
    </source>
</evidence>
<evidence type="ECO:0000313" key="2">
    <source>
        <dbReference type="Proteomes" id="UP000703269"/>
    </source>
</evidence>
<protein>
    <recommendedName>
        <fullName evidence="3">F-box domain-containing protein</fullName>
    </recommendedName>
</protein>
<dbReference type="EMBL" id="BPQB01000020">
    <property type="protein sequence ID" value="GJE91240.1"/>
    <property type="molecule type" value="Genomic_DNA"/>
</dbReference>
<comment type="caution">
    <text evidence="1">The sequence shown here is derived from an EMBL/GenBank/DDBJ whole genome shotgun (WGS) entry which is preliminary data.</text>
</comment>
<dbReference type="AlphaFoldDB" id="A0A9P3LDG9"/>